<name>A0A940MS79_9RHOB</name>
<reference evidence="2" key="1">
    <citation type="submission" date="2021-03" db="EMBL/GenBank/DDBJ databases">
        <title>Sagittula salina sp. nov. strain M10.9X isolated from the marine waste.</title>
        <authorList>
            <person name="Satari L."/>
            <person name="Molina-Menor E."/>
            <person name="Vidal-Verdu A."/>
            <person name="Pascual J."/>
            <person name="Pereto J."/>
            <person name="Porcar M."/>
        </authorList>
    </citation>
    <scope>NUCLEOTIDE SEQUENCE</scope>
    <source>
        <strain evidence="2">M10.9X</strain>
    </source>
</reference>
<feature type="region of interest" description="Disordered" evidence="1">
    <location>
        <begin position="1"/>
        <end position="62"/>
    </location>
</feature>
<dbReference type="EMBL" id="JAGISH010000006">
    <property type="protein sequence ID" value="MBP0483072.1"/>
    <property type="molecule type" value="Genomic_DNA"/>
</dbReference>
<organism evidence="2 3">
    <name type="scientific">Sagittula salina</name>
    <dbReference type="NCBI Taxonomy" id="2820268"/>
    <lineage>
        <taxon>Bacteria</taxon>
        <taxon>Pseudomonadati</taxon>
        <taxon>Pseudomonadota</taxon>
        <taxon>Alphaproteobacteria</taxon>
        <taxon>Rhodobacterales</taxon>
        <taxon>Roseobacteraceae</taxon>
        <taxon>Sagittula</taxon>
    </lineage>
</organism>
<comment type="caution">
    <text evidence="2">The sequence shown here is derived from an EMBL/GenBank/DDBJ whole genome shotgun (WGS) entry which is preliminary data.</text>
</comment>
<feature type="compositionally biased region" description="Low complexity" evidence="1">
    <location>
        <begin position="18"/>
        <end position="30"/>
    </location>
</feature>
<gene>
    <name evidence="2" type="ORF">J5474_11300</name>
</gene>
<dbReference type="AlphaFoldDB" id="A0A940MS79"/>
<evidence type="ECO:0000313" key="3">
    <source>
        <dbReference type="Proteomes" id="UP000675940"/>
    </source>
</evidence>
<sequence>RPEQHLSAAGEGVSTTTKQKAQAISSKKSQCPNVREGDIAGTLSRPYKQAPDYRSNLQELTE</sequence>
<dbReference type="RefSeq" id="WP_209361029.1">
    <property type="nucleotide sequence ID" value="NZ_JAGISH010000006.1"/>
</dbReference>
<evidence type="ECO:0000313" key="2">
    <source>
        <dbReference type="EMBL" id="MBP0483072.1"/>
    </source>
</evidence>
<protein>
    <submittedName>
        <fullName evidence="2">Uncharacterized protein</fullName>
    </submittedName>
</protein>
<keyword evidence="3" id="KW-1185">Reference proteome</keyword>
<feature type="non-terminal residue" evidence="2">
    <location>
        <position position="1"/>
    </location>
</feature>
<proteinExistence type="predicted"/>
<dbReference type="Proteomes" id="UP000675940">
    <property type="component" value="Unassembled WGS sequence"/>
</dbReference>
<evidence type="ECO:0000256" key="1">
    <source>
        <dbReference type="SAM" id="MobiDB-lite"/>
    </source>
</evidence>
<accession>A0A940MS79</accession>